<dbReference type="SUPFAM" id="SSF55811">
    <property type="entry name" value="Nudix"/>
    <property type="match status" value="1"/>
</dbReference>
<dbReference type="RefSeq" id="WP_191741228.1">
    <property type="nucleotide sequence ID" value="NZ_JACSQB010000125.1"/>
</dbReference>
<sequence length="58" mass="6638">MINVNLIELCKMDESKFLCAVIVAHYKGKWVFVREKGKETWELPGGTHEINESITETA</sequence>
<evidence type="ECO:0008006" key="3">
    <source>
        <dbReference type="Google" id="ProtNLM"/>
    </source>
</evidence>
<name>A0ABR8YVH4_9CLOT</name>
<organism evidence="1 2">
    <name type="scientific">Clostridium faecium</name>
    <dbReference type="NCBI Taxonomy" id="2762223"/>
    <lineage>
        <taxon>Bacteria</taxon>
        <taxon>Bacillati</taxon>
        <taxon>Bacillota</taxon>
        <taxon>Clostridia</taxon>
        <taxon>Eubacteriales</taxon>
        <taxon>Clostridiaceae</taxon>
        <taxon>Clostridium</taxon>
    </lineage>
</organism>
<dbReference type="InterPro" id="IPR015797">
    <property type="entry name" value="NUDIX_hydrolase-like_dom_sf"/>
</dbReference>
<dbReference type="EMBL" id="JACSQB010000125">
    <property type="protein sequence ID" value="MBD8048277.1"/>
    <property type="molecule type" value="Genomic_DNA"/>
</dbReference>
<dbReference type="Gene3D" id="3.90.79.10">
    <property type="entry name" value="Nucleoside Triphosphate Pyrophosphohydrolase"/>
    <property type="match status" value="1"/>
</dbReference>
<protein>
    <recommendedName>
        <fullName evidence="3">NUDIX domain-containing protein</fullName>
    </recommendedName>
</protein>
<dbReference type="Proteomes" id="UP000627166">
    <property type="component" value="Unassembled WGS sequence"/>
</dbReference>
<keyword evidence="2" id="KW-1185">Reference proteome</keyword>
<gene>
    <name evidence="1" type="ORF">H9637_14730</name>
</gene>
<evidence type="ECO:0000313" key="1">
    <source>
        <dbReference type="EMBL" id="MBD8048277.1"/>
    </source>
</evidence>
<proteinExistence type="predicted"/>
<comment type="caution">
    <text evidence="1">The sequence shown here is derived from an EMBL/GenBank/DDBJ whole genome shotgun (WGS) entry which is preliminary data.</text>
</comment>
<reference evidence="1 2" key="1">
    <citation type="submission" date="2020-08" db="EMBL/GenBank/DDBJ databases">
        <title>A Genomic Blueprint of the Chicken Gut Microbiome.</title>
        <authorList>
            <person name="Gilroy R."/>
            <person name="Ravi A."/>
            <person name="Getino M."/>
            <person name="Pursley I."/>
            <person name="Horton D.L."/>
            <person name="Alikhan N.-F."/>
            <person name="Baker D."/>
            <person name="Gharbi K."/>
            <person name="Hall N."/>
            <person name="Watson M."/>
            <person name="Adriaenssens E.M."/>
            <person name="Foster-Nyarko E."/>
            <person name="Jarju S."/>
            <person name="Secka A."/>
            <person name="Antonio M."/>
            <person name="Oren A."/>
            <person name="Chaudhuri R."/>
            <person name="La Ragione R.M."/>
            <person name="Hildebrand F."/>
            <person name="Pallen M.J."/>
        </authorList>
    </citation>
    <scope>NUCLEOTIDE SEQUENCE [LARGE SCALE GENOMIC DNA]</scope>
    <source>
        <strain evidence="1 2">N37</strain>
    </source>
</reference>
<evidence type="ECO:0000313" key="2">
    <source>
        <dbReference type="Proteomes" id="UP000627166"/>
    </source>
</evidence>
<accession>A0ABR8YVH4</accession>